<dbReference type="SUPFAM" id="SSF55073">
    <property type="entry name" value="Nucleotide cyclase"/>
    <property type="match status" value="1"/>
</dbReference>
<dbReference type="InterPro" id="IPR035965">
    <property type="entry name" value="PAS-like_dom_sf"/>
</dbReference>
<feature type="domain" description="PAC" evidence="2">
    <location>
        <begin position="83"/>
        <end position="135"/>
    </location>
</feature>
<dbReference type="InterPro" id="IPR052020">
    <property type="entry name" value="Cyclic_di-GMP/3'3'-cGAMP_PDE"/>
</dbReference>
<evidence type="ECO:0000259" key="2">
    <source>
        <dbReference type="PROSITE" id="PS50113"/>
    </source>
</evidence>
<dbReference type="InterPro" id="IPR037522">
    <property type="entry name" value="HD_GYP_dom"/>
</dbReference>
<evidence type="ECO:0000313" key="6">
    <source>
        <dbReference type="Proteomes" id="UP000621436"/>
    </source>
</evidence>
<dbReference type="PROSITE" id="PS51832">
    <property type="entry name" value="HD_GYP"/>
    <property type="match status" value="1"/>
</dbReference>
<dbReference type="AlphaFoldDB" id="A0A931F7F2"/>
<dbReference type="Proteomes" id="UP000621436">
    <property type="component" value="Unassembled WGS sequence"/>
</dbReference>
<feature type="domain" description="HD-GYP" evidence="4">
    <location>
        <begin position="284"/>
        <end position="468"/>
    </location>
</feature>
<evidence type="ECO:0000259" key="4">
    <source>
        <dbReference type="PROSITE" id="PS51832"/>
    </source>
</evidence>
<comment type="caution">
    <text evidence="5">The sequence shown here is derived from an EMBL/GenBank/DDBJ whole genome shotgun (WGS) entry which is preliminary data.</text>
</comment>
<dbReference type="Pfam" id="PF00990">
    <property type="entry name" value="GGDEF"/>
    <property type="match status" value="1"/>
</dbReference>
<dbReference type="InterPro" id="IPR000700">
    <property type="entry name" value="PAS-assoc_C"/>
</dbReference>
<dbReference type="SMART" id="SM00267">
    <property type="entry name" value="GGDEF"/>
    <property type="match status" value="1"/>
</dbReference>
<dbReference type="CDD" id="cd01949">
    <property type="entry name" value="GGDEF"/>
    <property type="match status" value="1"/>
</dbReference>
<dbReference type="SMART" id="SM00086">
    <property type="entry name" value="PAC"/>
    <property type="match status" value="1"/>
</dbReference>
<gene>
    <name evidence="5" type="ORF">I0Q91_12325</name>
</gene>
<dbReference type="Gene3D" id="1.10.3210.10">
    <property type="entry name" value="Hypothetical protein af1432"/>
    <property type="match status" value="1"/>
</dbReference>
<dbReference type="InterPro" id="IPR003607">
    <property type="entry name" value="HD/PDEase_dom"/>
</dbReference>
<dbReference type="Pfam" id="PF13487">
    <property type="entry name" value="HD_5"/>
    <property type="match status" value="1"/>
</dbReference>
<evidence type="ECO:0000259" key="3">
    <source>
        <dbReference type="PROSITE" id="PS50887"/>
    </source>
</evidence>
<dbReference type="SUPFAM" id="SSF109604">
    <property type="entry name" value="HD-domain/PDEase-like"/>
    <property type="match status" value="1"/>
</dbReference>
<dbReference type="CDD" id="cd00077">
    <property type="entry name" value="HDc"/>
    <property type="match status" value="1"/>
</dbReference>
<protein>
    <submittedName>
        <fullName evidence="5">Diguanylate cyclase</fullName>
    </submittedName>
</protein>
<dbReference type="PROSITE" id="PS50112">
    <property type="entry name" value="PAS"/>
    <property type="match status" value="1"/>
</dbReference>
<sequence length="468" mass="52936">MADSQRILDSFYKIIIDSVYDMIYLHDLRGNIIDVNERALEETGYTWEEITDMKVFDLHPDVDVPKYDRQNIYDSWEDCNVGESVSFQVEHVGKDGEPIPVEIDAGKVGNNGQEYMIAFVRDITDRKNKENRILYLSYHDVLTGLYNRRYFEEKLETINEAILPVSLIMADLNGLKIVNNSYGHTTGDKVLVKAANILEEETPEKATVARFGGDEFVILLPETDNQEAHRIFDDIKTACKATESDEFPVSLGMGIATMTDSEQDINLIFEKADREMNHNKLLETRSANHKMVSGLLGALSAKSDETVEHTERMTQLARKIGEKLGVHNSQLNRLSLLATLHDIGKTSIPEEVLNKPGPLTKEEWKMIEGHPARGYKIASATSEFAVIAEEILSHHERWDGKGYPRGLAGQDIPYLARIITIVDAYDVMLSGRPYQQGMSKEEALQEIEDCAGSQFDPEIAEEFVELFR</sequence>
<proteinExistence type="predicted"/>
<dbReference type="PANTHER" id="PTHR45228:SF1">
    <property type="entry name" value="CYCLIC DI-GMP PHOSPHODIESTERASE TM_0186"/>
    <property type="match status" value="1"/>
</dbReference>
<evidence type="ECO:0000313" key="5">
    <source>
        <dbReference type="EMBL" id="MBF8437875.1"/>
    </source>
</evidence>
<dbReference type="NCBIfam" id="TIGR00254">
    <property type="entry name" value="GGDEF"/>
    <property type="match status" value="1"/>
</dbReference>
<dbReference type="InterPro" id="IPR000160">
    <property type="entry name" value="GGDEF_dom"/>
</dbReference>
<dbReference type="Gene3D" id="3.30.70.270">
    <property type="match status" value="1"/>
</dbReference>
<dbReference type="Pfam" id="PF13426">
    <property type="entry name" value="PAS_9"/>
    <property type="match status" value="1"/>
</dbReference>
<dbReference type="InterPro" id="IPR000014">
    <property type="entry name" value="PAS"/>
</dbReference>
<feature type="domain" description="PAS" evidence="1">
    <location>
        <begin position="8"/>
        <end position="61"/>
    </location>
</feature>
<name>A0A931F7F2_9FIRM</name>
<dbReference type="SMART" id="SM00091">
    <property type="entry name" value="PAS"/>
    <property type="match status" value="1"/>
</dbReference>
<feature type="domain" description="GGDEF" evidence="3">
    <location>
        <begin position="163"/>
        <end position="295"/>
    </location>
</feature>
<dbReference type="PROSITE" id="PS50113">
    <property type="entry name" value="PAC"/>
    <property type="match status" value="1"/>
</dbReference>
<organism evidence="5 6">
    <name type="scientific">Halonatronomonas betaini</name>
    <dbReference type="NCBI Taxonomy" id="2778430"/>
    <lineage>
        <taxon>Bacteria</taxon>
        <taxon>Bacillati</taxon>
        <taxon>Bacillota</taxon>
        <taxon>Clostridia</taxon>
        <taxon>Halanaerobiales</taxon>
        <taxon>Halarsenatibacteraceae</taxon>
        <taxon>Halonatronomonas</taxon>
    </lineage>
</organism>
<accession>A0A931F7F2</accession>
<dbReference type="InterPro" id="IPR001610">
    <property type="entry name" value="PAC"/>
</dbReference>
<dbReference type="NCBIfam" id="TIGR00229">
    <property type="entry name" value="sensory_box"/>
    <property type="match status" value="1"/>
</dbReference>
<keyword evidence="6" id="KW-1185">Reference proteome</keyword>
<dbReference type="RefSeq" id="WP_270454910.1">
    <property type="nucleotide sequence ID" value="NZ_JADPIE010000007.1"/>
</dbReference>
<dbReference type="PROSITE" id="PS50887">
    <property type="entry name" value="GGDEF"/>
    <property type="match status" value="1"/>
</dbReference>
<dbReference type="CDD" id="cd00130">
    <property type="entry name" value="PAS"/>
    <property type="match status" value="1"/>
</dbReference>
<reference evidence="5" key="1">
    <citation type="submission" date="2020-11" db="EMBL/GenBank/DDBJ databases">
        <title>Halonatronomonas betainensis gen. nov., sp. nov. a novel haloalkaliphilic representative of the family Halanaerobiacae capable of betaine degradation.</title>
        <authorList>
            <person name="Boltyanskaya Y."/>
            <person name="Kevbrin V."/>
            <person name="Detkova E."/>
            <person name="Grouzdev D.S."/>
            <person name="Koziaeva V."/>
            <person name="Zhilina T."/>
        </authorList>
    </citation>
    <scope>NUCLEOTIDE SEQUENCE</scope>
    <source>
        <strain evidence="5">Z-7014</strain>
    </source>
</reference>
<dbReference type="InterPro" id="IPR029787">
    <property type="entry name" value="Nucleotide_cyclase"/>
</dbReference>
<dbReference type="Gene3D" id="3.30.450.20">
    <property type="entry name" value="PAS domain"/>
    <property type="match status" value="1"/>
</dbReference>
<dbReference type="SUPFAM" id="SSF55785">
    <property type="entry name" value="PYP-like sensor domain (PAS domain)"/>
    <property type="match status" value="1"/>
</dbReference>
<dbReference type="PANTHER" id="PTHR45228">
    <property type="entry name" value="CYCLIC DI-GMP PHOSPHODIESTERASE TM_0186-RELATED"/>
    <property type="match status" value="1"/>
</dbReference>
<dbReference type="SMART" id="SM00471">
    <property type="entry name" value="HDc"/>
    <property type="match status" value="1"/>
</dbReference>
<evidence type="ECO:0000259" key="1">
    <source>
        <dbReference type="PROSITE" id="PS50112"/>
    </source>
</evidence>
<dbReference type="InterPro" id="IPR043128">
    <property type="entry name" value="Rev_trsase/Diguanyl_cyclase"/>
</dbReference>
<dbReference type="EMBL" id="JADPIE010000007">
    <property type="protein sequence ID" value="MBF8437875.1"/>
    <property type="molecule type" value="Genomic_DNA"/>
</dbReference>